<evidence type="ECO:0000313" key="2">
    <source>
        <dbReference type="Proteomes" id="UP001165186"/>
    </source>
</evidence>
<dbReference type="EMBL" id="BSXG01000023">
    <property type="protein sequence ID" value="GME25839.1"/>
    <property type="molecule type" value="Genomic_DNA"/>
</dbReference>
<protein>
    <submittedName>
        <fullName evidence="1">Ankyrin repeat-containing protein</fullName>
    </submittedName>
</protein>
<sequence>MGSRGIPGLLREAWKVPASTQVTVHSLATNPSQPETKVATISFSEMPGFLQAKLNEWTSEANGKKKLTLDTHFNGFTPLHADPDSDCLMDCIAISGLGGHASGSFKSKGQPFMWLRDALPRDLPQARIFICGLDVDSVNSKSWGNITDLGTEFRDMINQLRPSKIGPPRPLVLIGHSLGGLIVKEAVINMHRFKTKDDQMNLQSLRAGLFFGVPNLGMDVQSLIPMVQGNANEYLVNTLKPGSEILSWQKGAFETASQKVLKYWYYETKESPTAQKVGSKWAMTGPRALLVEPNSATNGRPSSSEPDGHFVQPINHTHSEMVKFPHQNDQDYLRVCDHLKSIKRGIPRR</sequence>
<comment type="caution">
    <text evidence="1">The sequence shown here is derived from an EMBL/GenBank/DDBJ whole genome shotgun (WGS) entry which is preliminary data.</text>
</comment>
<gene>
    <name evidence="1" type="primary">g2713</name>
    <name evidence="1" type="ORF">NpPPO83_00002713</name>
</gene>
<organism evidence="1 2">
    <name type="scientific">Neofusicoccum parvum</name>
    <dbReference type="NCBI Taxonomy" id="310453"/>
    <lineage>
        <taxon>Eukaryota</taxon>
        <taxon>Fungi</taxon>
        <taxon>Dikarya</taxon>
        <taxon>Ascomycota</taxon>
        <taxon>Pezizomycotina</taxon>
        <taxon>Dothideomycetes</taxon>
        <taxon>Dothideomycetes incertae sedis</taxon>
        <taxon>Botryosphaeriales</taxon>
        <taxon>Botryosphaeriaceae</taxon>
        <taxon>Neofusicoccum</taxon>
    </lineage>
</organism>
<evidence type="ECO:0000313" key="1">
    <source>
        <dbReference type="EMBL" id="GME25839.1"/>
    </source>
</evidence>
<name>A0ACB5RZ93_9PEZI</name>
<accession>A0ACB5RZ93</accession>
<dbReference type="Proteomes" id="UP001165186">
    <property type="component" value="Unassembled WGS sequence"/>
</dbReference>
<proteinExistence type="predicted"/>
<reference evidence="1" key="1">
    <citation type="submission" date="2024-09" db="EMBL/GenBank/DDBJ databases">
        <title>Draft Genome Sequences of Neofusicoccum parvum.</title>
        <authorList>
            <person name="Ashida A."/>
            <person name="Camagna M."/>
            <person name="Tanaka A."/>
            <person name="Takemoto D."/>
        </authorList>
    </citation>
    <scope>NUCLEOTIDE SEQUENCE</scope>
    <source>
        <strain evidence="1">PPO83</strain>
    </source>
</reference>
<keyword evidence="2" id="KW-1185">Reference proteome</keyword>